<feature type="non-terminal residue" evidence="6">
    <location>
        <position position="1"/>
    </location>
</feature>
<dbReference type="EMBL" id="KB456268">
    <property type="protein sequence ID" value="EMF10320.1"/>
    <property type="molecule type" value="Genomic_DNA"/>
</dbReference>
<protein>
    <submittedName>
        <fullName evidence="6">Histone H3</fullName>
    </submittedName>
</protein>
<dbReference type="HOGENOM" id="CLU_078295_7_0_1"/>
<dbReference type="Proteomes" id="UP000016931">
    <property type="component" value="Unassembled WGS sequence"/>
</dbReference>
<proteinExistence type="inferred from homology"/>
<dbReference type="Gene3D" id="1.10.20.10">
    <property type="entry name" value="Histone, subunit A"/>
    <property type="match status" value="1"/>
</dbReference>
<dbReference type="InterPro" id="IPR007125">
    <property type="entry name" value="H2A/H2B/H3"/>
</dbReference>
<dbReference type="STRING" id="692275.M3BUG1"/>
<dbReference type="OMA" id="EAYMISM"/>
<accession>M3BUG1</accession>
<feature type="domain" description="Core Histone H2A/H2B/H3" evidence="5">
    <location>
        <begin position="6"/>
        <end position="93"/>
    </location>
</feature>
<organism evidence="6 7">
    <name type="scientific">Sphaerulina musiva (strain SO2202)</name>
    <name type="common">Poplar stem canker fungus</name>
    <name type="synonym">Septoria musiva</name>
    <dbReference type="NCBI Taxonomy" id="692275"/>
    <lineage>
        <taxon>Eukaryota</taxon>
        <taxon>Fungi</taxon>
        <taxon>Dikarya</taxon>
        <taxon>Ascomycota</taxon>
        <taxon>Pezizomycotina</taxon>
        <taxon>Dothideomycetes</taxon>
        <taxon>Dothideomycetidae</taxon>
        <taxon>Mycosphaerellales</taxon>
        <taxon>Mycosphaerellaceae</taxon>
        <taxon>Sphaerulina</taxon>
    </lineage>
</organism>
<dbReference type="RefSeq" id="XP_016758441.1">
    <property type="nucleotide sequence ID" value="XM_016909147.1"/>
</dbReference>
<sequence>RTKAGVAALREIRKYQKSTELLIRRLLFSRICREITMDLATNASNSVCRFQAEALLCLQEATEAFLIQEFEVSNILAIHAKRVTLQQKDMKLCR</sequence>
<evidence type="ECO:0000259" key="5">
    <source>
        <dbReference type="Pfam" id="PF00125"/>
    </source>
</evidence>
<reference evidence="6 7" key="1">
    <citation type="journal article" date="2012" name="PLoS Pathog.">
        <title>Diverse lifestyles and strategies of plant pathogenesis encoded in the genomes of eighteen Dothideomycetes fungi.</title>
        <authorList>
            <person name="Ohm R.A."/>
            <person name="Feau N."/>
            <person name="Henrissat B."/>
            <person name="Schoch C.L."/>
            <person name="Horwitz B.A."/>
            <person name="Barry K.W."/>
            <person name="Condon B.J."/>
            <person name="Copeland A.C."/>
            <person name="Dhillon B."/>
            <person name="Glaser F."/>
            <person name="Hesse C.N."/>
            <person name="Kosti I."/>
            <person name="LaButti K."/>
            <person name="Lindquist E.A."/>
            <person name="Lucas S."/>
            <person name="Salamov A.A."/>
            <person name="Bradshaw R.E."/>
            <person name="Ciuffetti L."/>
            <person name="Hamelin R.C."/>
            <person name="Kema G.H.J."/>
            <person name="Lawrence C."/>
            <person name="Scott J.A."/>
            <person name="Spatafora J.W."/>
            <person name="Turgeon B.G."/>
            <person name="de Wit P.J.G.M."/>
            <person name="Zhong S."/>
            <person name="Goodwin S.B."/>
            <person name="Grigoriev I.V."/>
        </authorList>
    </citation>
    <scope>NUCLEOTIDE SEQUENCE [LARGE SCALE GENOMIC DNA]</scope>
    <source>
        <strain evidence="6 7">SO2202</strain>
    </source>
</reference>
<dbReference type="InterPro" id="IPR009072">
    <property type="entry name" value="Histone-fold"/>
</dbReference>
<dbReference type="GO" id="GO:0030527">
    <property type="term" value="F:structural constituent of chromatin"/>
    <property type="evidence" value="ECO:0007669"/>
    <property type="project" value="InterPro"/>
</dbReference>
<dbReference type="PANTHER" id="PTHR45810">
    <property type="entry name" value="HISTONE H3.2"/>
    <property type="match status" value="1"/>
</dbReference>
<dbReference type="SMART" id="SM00428">
    <property type="entry name" value="H3"/>
    <property type="match status" value="1"/>
</dbReference>
<dbReference type="Pfam" id="PF00125">
    <property type="entry name" value="Histone"/>
    <property type="match status" value="1"/>
</dbReference>
<evidence type="ECO:0000256" key="4">
    <source>
        <dbReference type="ARBA" id="ARBA00023269"/>
    </source>
</evidence>
<keyword evidence="4" id="KW-0544">Nucleosome core</keyword>
<dbReference type="GO" id="GO:0046982">
    <property type="term" value="F:protein heterodimerization activity"/>
    <property type="evidence" value="ECO:0007669"/>
    <property type="project" value="InterPro"/>
</dbReference>
<evidence type="ECO:0000256" key="3">
    <source>
        <dbReference type="ARBA" id="ARBA00022454"/>
    </source>
</evidence>
<dbReference type="eggNOG" id="KOG1745">
    <property type="taxonomic scope" value="Eukaryota"/>
</dbReference>
<evidence type="ECO:0000313" key="6">
    <source>
        <dbReference type="EMBL" id="EMF10320.1"/>
    </source>
</evidence>
<dbReference type="SUPFAM" id="SSF47113">
    <property type="entry name" value="Histone-fold"/>
    <property type="match status" value="1"/>
</dbReference>
<keyword evidence="3" id="KW-0158">Chromosome</keyword>
<dbReference type="GO" id="GO:0003677">
    <property type="term" value="F:DNA binding"/>
    <property type="evidence" value="ECO:0007669"/>
    <property type="project" value="InterPro"/>
</dbReference>
<keyword evidence="7" id="KW-1185">Reference proteome</keyword>
<dbReference type="GO" id="GO:0000786">
    <property type="term" value="C:nucleosome"/>
    <property type="evidence" value="ECO:0007669"/>
    <property type="project" value="UniProtKB-KW"/>
</dbReference>
<dbReference type="CDD" id="cd22911">
    <property type="entry name" value="HFD_H3"/>
    <property type="match status" value="1"/>
</dbReference>
<comment type="subcellular location">
    <subcellularLocation>
        <location evidence="1">Chromosome</location>
    </subcellularLocation>
</comment>
<dbReference type="GeneID" id="27906284"/>
<dbReference type="InterPro" id="IPR000164">
    <property type="entry name" value="Histone_H3/CENP-A"/>
</dbReference>
<dbReference type="AlphaFoldDB" id="M3BUG1"/>
<evidence type="ECO:0000256" key="2">
    <source>
        <dbReference type="ARBA" id="ARBA00010343"/>
    </source>
</evidence>
<evidence type="ECO:0000313" key="7">
    <source>
        <dbReference type="Proteomes" id="UP000016931"/>
    </source>
</evidence>
<comment type="similarity">
    <text evidence="2">Belongs to the histone H3 family.</text>
</comment>
<dbReference type="OrthoDB" id="5413114at2759"/>
<gene>
    <name evidence="6" type="ORF">SEPMUDRAFT_50064</name>
</gene>
<name>M3BUG1_SPHMS</name>
<evidence type="ECO:0000256" key="1">
    <source>
        <dbReference type="ARBA" id="ARBA00004286"/>
    </source>
</evidence>
<keyword evidence="4" id="KW-0238">DNA-binding</keyword>
<dbReference type="PANTHER" id="PTHR45810:SF1">
    <property type="entry name" value="HISTONE H3-LIKE CENTROMERIC PROTEIN A"/>
    <property type="match status" value="1"/>
</dbReference>